<feature type="compositionally biased region" description="Low complexity" evidence="7">
    <location>
        <begin position="1009"/>
        <end position="1022"/>
    </location>
</feature>
<reference evidence="9" key="3">
    <citation type="submission" date="2020-06" db="EMBL/GenBank/DDBJ databases">
        <title>Helianthus annuus Genome sequencing and assembly Release 2.</title>
        <authorList>
            <person name="Gouzy J."/>
            <person name="Langlade N."/>
            <person name="Munos S."/>
        </authorList>
    </citation>
    <scope>NUCLEOTIDE SEQUENCE</scope>
    <source>
        <tissue evidence="9">Leaves</tissue>
    </source>
</reference>
<feature type="region of interest" description="Disordered" evidence="7">
    <location>
        <begin position="172"/>
        <end position="195"/>
    </location>
</feature>
<dbReference type="GO" id="GO:0005819">
    <property type="term" value="C:spindle"/>
    <property type="evidence" value="ECO:0007669"/>
    <property type="project" value="UniProtKB-SubCell"/>
</dbReference>
<feature type="compositionally biased region" description="Basic and acidic residues" evidence="7">
    <location>
        <begin position="598"/>
        <end position="615"/>
    </location>
</feature>
<feature type="compositionally biased region" description="Polar residues" evidence="7">
    <location>
        <begin position="329"/>
        <end position="348"/>
    </location>
</feature>
<dbReference type="PANTHER" id="PTHR13738">
    <property type="entry name" value="TROPONIN I"/>
    <property type="match status" value="1"/>
</dbReference>
<feature type="region of interest" description="Disordered" evidence="7">
    <location>
        <begin position="1006"/>
        <end position="1047"/>
    </location>
</feature>
<proteinExistence type="inferred from homology"/>
<accession>A0A251SU04</accession>
<dbReference type="InParanoid" id="A0A251SU04"/>
<feature type="compositionally biased region" description="Acidic residues" evidence="7">
    <location>
        <begin position="1031"/>
        <end position="1046"/>
    </location>
</feature>
<evidence type="ECO:0000256" key="3">
    <source>
        <dbReference type="ARBA" id="ARBA00010042"/>
    </source>
</evidence>
<evidence type="ECO:0000256" key="6">
    <source>
        <dbReference type="ARBA" id="ARBA00023242"/>
    </source>
</evidence>
<keyword evidence="11" id="KW-1185">Reference proteome</keyword>
<feature type="region of interest" description="Disordered" evidence="7">
    <location>
        <begin position="1359"/>
        <end position="1413"/>
    </location>
</feature>
<evidence type="ECO:0000313" key="9">
    <source>
        <dbReference type="EMBL" id="KAF5773945.1"/>
    </source>
</evidence>
<dbReference type="FunCoup" id="A0A251SU04">
    <property type="interactions" value="646"/>
</dbReference>
<evidence type="ECO:0000256" key="2">
    <source>
        <dbReference type="ARBA" id="ARBA00004186"/>
    </source>
</evidence>
<feature type="compositionally biased region" description="Acidic residues" evidence="7">
    <location>
        <begin position="1403"/>
        <end position="1412"/>
    </location>
</feature>
<evidence type="ECO:0000256" key="5">
    <source>
        <dbReference type="ARBA" id="ARBA00023212"/>
    </source>
</evidence>
<feature type="region of interest" description="Disordered" evidence="7">
    <location>
        <begin position="1257"/>
        <end position="1339"/>
    </location>
</feature>
<gene>
    <name evidence="10" type="ORF">HannXRQ_Chr13g0408421</name>
    <name evidence="9" type="ORF">HanXRQr2_Chr13g0594551</name>
</gene>
<feature type="compositionally biased region" description="Basic and acidic residues" evidence="7">
    <location>
        <begin position="1257"/>
        <end position="1280"/>
    </location>
</feature>
<protein>
    <submittedName>
        <fullName evidence="9">Inner centromere ARK-binding protein</fullName>
    </submittedName>
    <submittedName>
        <fullName evidence="10">Putative inner centromere protein, ARK-binding domain-containing protein</fullName>
    </submittedName>
</protein>
<evidence type="ECO:0000256" key="7">
    <source>
        <dbReference type="SAM" id="MobiDB-lite"/>
    </source>
</evidence>
<feature type="region of interest" description="Disordered" evidence="7">
    <location>
        <begin position="598"/>
        <end position="632"/>
    </location>
</feature>
<dbReference type="OrthoDB" id="681218at2759"/>
<sequence length="1464" mass="162847">MTTLEKLFMQIFERKDSIIEQLQQQADLYTQQLASTLVIDGITPPPWLLSPNSSNPNGLEKEQIISKLLLRPPPDSIRYSIGGHSLYYPPVVPGGNINRQLSTEKCTETHAPNKAVDLSNEHMVTLECHKNDNVGILDHVPEQDDSAKSPQSEMDARITSIYAAPDASLARIQRSKSRQKARELRTGGKTTAKSRLNNENRTHISLSGESKSKKDFHHVIQDKCPSEMNKWNNISVAEEGNDEKGNDGTSHNKIGSSFDKEELDDDIIVEPIGESLQQSCRVNDVIEEANLPDVCLGSYASKKSITRKLQGTKSQNNRFSGRITRSRSSRLQTSGINQSSKPGTSVSRNPKGAGALSHSVGDSMQSNKLKDAAKNSCDINVETQAICSHEGLLKPVVSSYIDMNESLLRGKHQKNAEIEGNGPIDELVAMQPVNSGNNLDPVTLRQSSNSCMNVIPKQLNFDEIDKGDLNEVFSSLSKKRKPDEMSGGDLNEVFSSLFKKRKPDEMSGKECYSSKEVAPSIDHESSCNVIEQQLPKQNDLSSGTETTRAHSYNNIDELAKGEMKNIDVDMNDNHPVMDDVEHDDIDVTCDVKLSPKEVNNKFDKEKHSETSHSNEDQASSLNIQTEEDDLDHKDKESAAGVYMLVSNIKSSLTSSLTKQGNDSFEDCFDKEVNEPEVDLEVGPIPKLSNMKLNSAKANTWPLNQQKDVEDQPNCFSDSRNFRVHIQRDGIRCDLETETPENGSNLLKGSASILSSEKIHLIQSDGMQSSEKRVHYDMNCDLLEGTQSLLETQAAEEIVTEVDDDTAEITDTLKQAESTCVVNLIKNVAADDSTYSLAVDVVPTPSIINGDVAVTDNFEINLPEWVSSPIDDNTMVVSDKITPVYEGFIIDDETGNVNVGNNEGGIGFDTLEIPSTTIERASIIEKLCKSASMQTPLSQFSPSCTQHQVEGLYGFMADGILDHVDLGTSVSIDEDSRKNPQQQKFDCATPLYYQLKNHYSSPVGKLWERSASSSGSSEIQMSSNPDLTCFPIEEDPSDNEENENPDEMQDKLQENISPDEENENPVTVSTEMKIERRENDDDVAVANHISMSSMKYADRYSSNSVVSMEVSVPRTRDKVKYKPKIPHGIKVSRYEEDNRNSSIATRASSRGNLSVNSKNKSGIRSGIPRLSQKEAKRNNIVSNIASFIPMVQQKQATAACTGKRDIKVKALEAAEAAKRREQEKENERKLKKEALKLERERIGKENAKEMELKLKKQEELKKKEAEIAARKRQREEEERKQLVKKRKLVAEAQKNQKLKNEKSRPGKLEPEKHVKNAAVAGNKKNNKNADESSFQKQDTGLKIDKSLATVVLQVTSVPENRDASNDCGEKDKATNVNEMSPVKVVPVKLTSQENSYDISPYQCSDDEDDDEDEPSIKKFVPSWASKNRVAMVLPLQQKLNPELIFSVDSFCSMDEVLLPRRLQAQ</sequence>
<dbReference type="PANTHER" id="PTHR13738:SF1">
    <property type="entry name" value="TROPONIN I"/>
    <property type="match status" value="1"/>
</dbReference>
<evidence type="ECO:0000313" key="10">
    <source>
        <dbReference type="EMBL" id="OTG02023.1"/>
    </source>
</evidence>
<comment type="subcellular location">
    <subcellularLocation>
        <location evidence="2">Cytoplasm</location>
        <location evidence="2">Cytoskeleton</location>
        <location evidence="2">Spindle</location>
    </subcellularLocation>
    <subcellularLocation>
        <location evidence="1">Nucleus</location>
    </subcellularLocation>
</comment>
<dbReference type="GO" id="GO:0005634">
    <property type="term" value="C:nucleus"/>
    <property type="evidence" value="ECO:0007669"/>
    <property type="project" value="UniProtKB-SubCell"/>
</dbReference>
<evidence type="ECO:0000313" key="11">
    <source>
        <dbReference type="Proteomes" id="UP000215914"/>
    </source>
</evidence>
<organism evidence="10 11">
    <name type="scientific">Helianthus annuus</name>
    <name type="common">Common sunflower</name>
    <dbReference type="NCBI Taxonomy" id="4232"/>
    <lineage>
        <taxon>Eukaryota</taxon>
        <taxon>Viridiplantae</taxon>
        <taxon>Streptophyta</taxon>
        <taxon>Embryophyta</taxon>
        <taxon>Tracheophyta</taxon>
        <taxon>Spermatophyta</taxon>
        <taxon>Magnoliopsida</taxon>
        <taxon>eudicotyledons</taxon>
        <taxon>Gunneridae</taxon>
        <taxon>Pentapetalae</taxon>
        <taxon>asterids</taxon>
        <taxon>campanulids</taxon>
        <taxon>Asterales</taxon>
        <taxon>Asteraceae</taxon>
        <taxon>Asteroideae</taxon>
        <taxon>Heliantheae alliance</taxon>
        <taxon>Heliantheae</taxon>
        <taxon>Helianthus</taxon>
    </lineage>
</organism>
<keyword evidence="6" id="KW-0539">Nucleus</keyword>
<keyword evidence="4" id="KW-0963">Cytoplasm</keyword>
<evidence type="ECO:0000256" key="4">
    <source>
        <dbReference type="ARBA" id="ARBA00022490"/>
    </source>
</evidence>
<feature type="compositionally biased region" description="Polar residues" evidence="7">
    <location>
        <begin position="1139"/>
        <end position="1161"/>
    </location>
</feature>
<dbReference type="EMBL" id="MNCJ02000328">
    <property type="protein sequence ID" value="KAF5773945.1"/>
    <property type="molecule type" value="Genomic_DNA"/>
</dbReference>
<feature type="region of interest" description="Disordered" evidence="7">
    <location>
        <begin position="1135"/>
        <end position="1170"/>
    </location>
</feature>
<evidence type="ECO:0000259" key="8">
    <source>
        <dbReference type="Pfam" id="PF03941"/>
    </source>
</evidence>
<dbReference type="Gramene" id="mRNA:HanXRQr2_Chr13g0594551">
    <property type="protein sequence ID" value="mRNA:HanXRQr2_Chr13g0594551"/>
    <property type="gene ID" value="HanXRQr2_Chr13g0594551"/>
</dbReference>
<reference evidence="9 11" key="1">
    <citation type="journal article" date="2017" name="Nature">
        <title>The sunflower genome provides insights into oil metabolism, flowering and Asterid evolution.</title>
        <authorList>
            <person name="Badouin H."/>
            <person name="Gouzy J."/>
            <person name="Grassa C.J."/>
            <person name="Murat F."/>
            <person name="Staton S.E."/>
            <person name="Cottret L."/>
            <person name="Lelandais-Briere C."/>
            <person name="Owens G.L."/>
            <person name="Carrere S."/>
            <person name="Mayjonade B."/>
            <person name="Legrand L."/>
            <person name="Gill N."/>
            <person name="Kane N.C."/>
            <person name="Bowers J.E."/>
            <person name="Hubner S."/>
            <person name="Bellec A."/>
            <person name="Berard A."/>
            <person name="Berges H."/>
            <person name="Blanchet N."/>
            <person name="Boniface M.C."/>
            <person name="Brunel D."/>
            <person name="Catrice O."/>
            <person name="Chaidir N."/>
            <person name="Claudel C."/>
            <person name="Donnadieu C."/>
            <person name="Faraut T."/>
            <person name="Fievet G."/>
            <person name="Helmstetter N."/>
            <person name="King M."/>
            <person name="Knapp S.J."/>
            <person name="Lai Z."/>
            <person name="Le Paslier M.C."/>
            <person name="Lippi Y."/>
            <person name="Lorenzon L."/>
            <person name="Mandel J.R."/>
            <person name="Marage G."/>
            <person name="Marchand G."/>
            <person name="Marquand E."/>
            <person name="Bret-Mestries E."/>
            <person name="Morien E."/>
            <person name="Nambeesan S."/>
            <person name="Nguyen T."/>
            <person name="Pegot-Espagnet P."/>
            <person name="Pouilly N."/>
            <person name="Raftis F."/>
            <person name="Sallet E."/>
            <person name="Schiex T."/>
            <person name="Thomas J."/>
            <person name="Vandecasteele C."/>
            <person name="Vares D."/>
            <person name="Vear F."/>
            <person name="Vautrin S."/>
            <person name="Crespi M."/>
            <person name="Mangin B."/>
            <person name="Burke J.M."/>
            <person name="Salse J."/>
            <person name="Munos S."/>
            <person name="Vincourt P."/>
            <person name="Rieseberg L.H."/>
            <person name="Langlade N.B."/>
        </authorList>
    </citation>
    <scope>NUCLEOTIDE SEQUENCE [LARGE SCALE GENOMIC DNA]</scope>
    <source>
        <strain evidence="11">cv. SF193</strain>
        <tissue evidence="9">Leaves</tissue>
    </source>
</reference>
<reference evidence="10" key="2">
    <citation type="submission" date="2017-02" db="EMBL/GenBank/DDBJ databases">
        <title>Sunflower complete genome.</title>
        <authorList>
            <person name="Langlade N."/>
            <person name="Munos S."/>
        </authorList>
    </citation>
    <scope>NUCLEOTIDE SEQUENCE [LARGE SCALE GENOMIC DNA]</scope>
    <source>
        <tissue evidence="10">Leaves</tissue>
    </source>
</reference>
<dbReference type="Proteomes" id="UP000215914">
    <property type="component" value="Chromosome 13"/>
</dbReference>
<feature type="region of interest" description="Disordered" evidence="7">
    <location>
        <begin position="306"/>
        <end position="367"/>
    </location>
</feature>
<dbReference type="OMA" id="TTIECAG"/>
<feature type="domain" description="Inner centromere protein ARK-binding" evidence="8">
    <location>
        <begin position="1403"/>
        <end position="1455"/>
    </location>
</feature>
<keyword evidence="5" id="KW-0206">Cytoskeleton</keyword>
<evidence type="ECO:0000256" key="1">
    <source>
        <dbReference type="ARBA" id="ARBA00004123"/>
    </source>
</evidence>
<dbReference type="Pfam" id="PF03941">
    <property type="entry name" value="INCENP_ARK-bind"/>
    <property type="match status" value="1"/>
</dbReference>
<feature type="compositionally biased region" description="Basic and acidic residues" evidence="7">
    <location>
        <begin position="1297"/>
        <end position="1313"/>
    </location>
</feature>
<name>A0A251SU04_HELAN</name>
<feature type="region of interest" description="Disordered" evidence="7">
    <location>
        <begin position="238"/>
        <end position="257"/>
    </location>
</feature>
<dbReference type="InterPro" id="IPR005635">
    <property type="entry name" value="Inner_centromere_prot_ARK-bd"/>
</dbReference>
<feature type="compositionally biased region" description="Basic and acidic residues" evidence="7">
    <location>
        <begin position="1359"/>
        <end position="1372"/>
    </location>
</feature>
<comment type="similarity">
    <text evidence="3">Belongs to the INCENP family.</text>
</comment>
<feature type="compositionally biased region" description="Polar residues" evidence="7">
    <location>
        <begin position="306"/>
        <end position="319"/>
    </location>
</feature>
<dbReference type="EMBL" id="CM007902">
    <property type="protein sequence ID" value="OTG02023.1"/>
    <property type="molecule type" value="Genomic_DNA"/>
</dbReference>
<dbReference type="InterPro" id="IPR050875">
    <property type="entry name" value="Troponin_I"/>
</dbReference>